<dbReference type="RefSeq" id="XP_002108438.1">
    <property type="nucleotide sequence ID" value="XM_002108402.1"/>
</dbReference>
<dbReference type="PhylomeDB" id="B3RIH6"/>
<dbReference type="PANTHER" id="PTHR11662:SF399">
    <property type="entry name" value="FI19708P1-RELATED"/>
    <property type="match status" value="1"/>
</dbReference>
<organism evidence="7 8">
    <name type="scientific">Trichoplax adhaerens</name>
    <name type="common">Trichoplax reptans</name>
    <dbReference type="NCBI Taxonomy" id="10228"/>
    <lineage>
        <taxon>Eukaryota</taxon>
        <taxon>Metazoa</taxon>
        <taxon>Placozoa</taxon>
        <taxon>Uniplacotomia</taxon>
        <taxon>Trichoplacea</taxon>
        <taxon>Trichoplacidae</taxon>
        <taxon>Trichoplax</taxon>
    </lineage>
</organism>
<feature type="transmembrane region" description="Helical" evidence="5">
    <location>
        <begin position="237"/>
        <end position="258"/>
    </location>
</feature>
<dbReference type="SUPFAM" id="SSF103473">
    <property type="entry name" value="MFS general substrate transporter"/>
    <property type="match status" value="1"/>
</dbReference>
<dbReference type="OrthoDB" id="2985014at2759"/>
<feature type="transmembrane region" description="Helical" evidence="5">
    <location>
        <begin position="333"/>
        <end position="358"/>
    </location>
</feature>
<dbReference type="GeneID" id="6749652"/>
<keyword evidence="3 5" id="KW-1133">Transmembrane helix</keyword>
<dbReference type="Proteomes" id="UP000009022">
    <property type="component" value="Unassembled WGS sequence"/>
</dbReference>
<dbReference type="FunFam" id="1.20.1250.20:FF:001294">
    <property type="entry name" value="sialin-like isoform X2"/>
    <property type="match status" value="1"/>
</dbReference>
<evidence type="ECO:0000256" key="5">
    <source>
        <dbReference type="SAM" id="Phobius"/>
    </source>
</evidence>
<dbReference type="InterPro" id="IPR050382">
    <property type="entry name" value="MFS_Na/Anion_cotransporter"/>
</dbReference>
<dbReference type="InterPro" id="IPR011701">
    <property type="entry name" value="MFS"/>
</dbReference>
<feature type="transmembrane region" description="Helical" evidence="5">
    <location>
        <begin position="50"/>
        <end position="71"/>
    </location>
</feature>
<feature type="transmembrane region" description="Helical" evidence="5">
    <location>
        <begin position="140"/>
        <end position="161"/>
    </location>
</feature>
<dbReference type="PANTHER" id="PTHR11662">
    <property type="entry name" value="SOLUTE CARRIER FAMILY 17"/>
    <property type="match status" value="1"/>
</dbReference>
<evidence type="ECO:0000256" key="4">
    <source>
        <dbReference type="ARBA" id="ARBA00023136"/>
    </source>
</evidence>
<keyword evidence="4 5" id="KW-0472">Membrane</keyword>
<protein>
    <recommendedName>
        <fullName evidence="6">Major facilitator superfamily (MFS) profile domain-containing protein</fullName>
    </recommendedName>
</protein>
<dbReference type="FunFam" id="1.20.1250.20:FF:001346">
    <property type="entry name" value="Putative small intestine urate exporter"/>
    <property type="match status" value="1"/>
</dbReference>
<accession>B3RIH6</accession>
<dbReference type="GO" id="GO:0022857">
    <property type="term" value="F:transmembrane transporter activity"/>
    <property type="evidence" value="ECO:0000318"/>
    <property type="project" value="GO_Central"/>
</dbReference>
<dbReference type="OMA" id="HALYMGT"/>
<sequence length="428" mass="47938">MYYSLSFLTNYSINRSSIPLGIALSAVHYGQIVMQLPGGWLVTRIGGWKVLLIGIFLSSLSTIFQPLAAMYNFTLFVVLRVFAGLCQTPFHAAVNDLWSRWASPQEITRFSVAPAIGETIGSFMTIYFSGYVLYYFSWPTVFYICGATGIIWTMIWCMFFTNSPSIHTFISYDEAEYIQTTIEDKQGPLGYQIPWSSILCSRPIWALALGSFGLGWLNSMLIAYFPILFYILYDKKIYSIGLLSCIPFFLHAVFMLLFSILADKLIQNHFSKTATRNAFLLLGSIVPAGSLMLMTYSSDQGILITALYLIVIIEAAMYCTIMANPLDIAPIHVGIITAFIDIFSSLASAISPLIAGFIIEPENIHSWHTVFYEVGAVLTACSLIYLMYSSAEIQPWAVYSLSKDLTIYRTLNSDEETEETPISSIFND</sequence>
<feature type="transmembrane region" description="Helical" evidence="5">
    <location>
        <begin position="302"/>
        <end position="321"/>
    </location>
</feature>
<reference evidence="7 8" key="1">
    <citation type="journal article" date="2008" name="Nature">
        <title>The Trichoplax genome and the nature of placozoans.</title>
        <authorList>
            <person name="Srivastava M."/>
            <person name="Begovic E."/>
            <person name="Chapman J."/>
            <person name="Putnam N.H."/>
            <person name="Hellsten U."/>
            <person name="Kawashima T."/>
            <person name="Kuo A."/>
            <person name="Mitros T."/>
            <person name="Salamov A."/>
            <person name="Carpenter M.L."/>
            <person name="Signorovitch A.Y."/>
            <person name="Moreno M.A."/>
            <person name="Kamm K."/>
            <person name="Grimwood J."/>
            <person name="Schmutz J."/>
            <person name="Shapiro H."/>
            <person name="Grigoriev I.V."/>
            <person name="Buss L.W."/>
            <person name="Schierwater B."/>
            <person name="Dellaporta S.L."/>
            <person name="Rokhsar D.S."/>
        </authorList>
    </citation>
    <scope>NUCLEOTIDE SEQUENCE [LARGE SCALE GENOMIC DNA]</scope>
    <source>
        <strain evidence="7 8">Grell-BS-1999</strain>
    </source>
</reference>
<dbReference type="InterPro" id="IPR020846">
    <property type="entry name" value="MFS_dom"/>
</dbReference>
<dbReference type="InParanoid" id="B3RIH6"/>
<feature type="domain" description="Major facilitator superfamily (MFS) profile" evidence="6">
    <location>
        <begin position="1"/>
        <end position="393"/>
    </location>
</feature>
<dbReference type="HOGENOM" id="CLU_001265_5_0_1"/>
<dbReference type="CTD" id="6749652"/>
<dbReference type="STRING" id="10228.B3RIH6"/>
<feature type="transmembrane region" description="Helical" evidence="5">
    <location>
        <begin position="204"/>
        <end position="231"/>
    </location>
</feature>
<evidence type="ECO:0000256" key="3">
    <source>
        <dbReference type="ARBA" id="ARBA00022989"/>
    </source>
</evidence>
<feature type="transmembrane region" description="Helical" evidence="5">
    <location>
        <begin position="278"/>
        <end position="296"/>
    </location>
</feature>
<evidence type="ECO:0000259" key="6">
    <source>
        <dbReference type="PROSITE" id="PS50850"/>
    </source>
</evidence>
<keyword evidence="8" id="KW-1185">Reference proteome</keyword>
<comment type="subcellular location">
    <subcellularLocation>
        <location evidence="1">Membrane</location>
        <topology evidence="1">Multi-pass membrane protein</topology>
    </subcellularLocation>
</comment>
<keyword evidence="2 5" id="KW-0812">Transmembrane</keyword>
<dbReference type="KEGG" id="tad:TRIADDRAFT_18643"/>
<feature type="transmembrane region" description="Helical" evidence="5">
    <location>
        <begin position="110"/>
        <end position="134"/>
    </location>
</feature>
<dbReference type="EMBL" id="DS985241">
    <property type="protein sequence ID" value="EDV29236.1"/>
    <property type="molecule type" value="Genomic_DNA"/>
</dbReference>
<dbReference type="eggNOG" id="KOG2532">
    <property type="taxonomic scope" value="Eukaryota"/>
</dbReference>
<dbReference type="Gene3D" id="1.20.1250.20">
    <property type="entry name" value="MFS general substrate transporter like domains"/>
    <property type="match status" value="2"/>
</dbReference>
<proteinExistence type="predicted"/>
<dbReference type="GO" id="GO:0016020">
    <property type="term" value="C:membrane"/>
    <property type="evidence" value="ECO:0000318"/>
    <property type="project" value="GO_Central"/>
</dbReference>
<dbReference type="Pfam" id="PF07690">
    <property type="entry name" value="MFS_1"/>
    <property type="match status" value="1"/>
</dbReference>
<name>B3RIH6_TRIAD</name>
<evidence type="ECO:0000313" key="7">
    <source>
        <dbReference type="EMBL" id="EDV29236.1"/>
    </source>
</evidence>
<dbReference type="AlphaFoldDB" id="B3RIH6"/>
<dbReference type="InterPro" id="IPR036259">
    <property type="entry name" value="MFS_trans_sf"/>
</dbReference>
<gene>
    <name evidence="7" type="ORF">TRIADDRAFT_18643</name>
</gene>
<evidence type="ECO:0000256" key="2">
    <source>
        <dbReference type="ARBA" id="ARBA00022692"/>
    </source>
</evidence>
<evidence type="ECO:0000313" key="8">
    <source>
        <dbReference type="Proteomes" id="UP000009022"/>
    </source>
</evidence>
<evidence type="ECO:0000256" key="1">
    <source>
        <dbReference type="ARBA" id="ARBA00004141"/>
    </source>
</evidence>
<feature type="transmembrane region" description="Helical" evidence="5">
    <location>
        <begin position="370"/>
        <end position="388"/>
    </location>
</feature>
<dbReference type="PROSITE" id="PS50850">
    <property type="entry name" value="MFS"/>
    <property type="match status" value="1"/>
</dbReference>
<feature type="transmembrane region" description="Helical" evidence="5">
    <location>
        <begin position="20"/>
        <end position="43"/>
    </location>
</feature>